<feature type="binding site" evidence="10">
    <location>
        <position position="91"/>
    </location>
    <ligand>
        <name>chlorophyll a</name>
        <dbReference type="ChEBI" id="CHEBI:58416"/>
        <label>1</label>
    </ligand>
</feature>
<evidence type="ECO:0000256" key="12">
    <source>
        <dbReference type="SAM" id="MobiDB-lite"/>
    </source>
</evidence>
<proteinExistence type="inferred from homology"/>
<dbReference type="GO" id="GO:0009522">
    <property type="term" value="C:photosystem I"/>
    <property type="evidence" value="ECO:0007669"/>
    <property type="project" value="UniProtKB-KW"/>
</dbReference>
<evidence type="ECO:0000256" key="3">
    <source>
        <dbReference type="ARBA" id="ARBA00011769"/>
    </source>
</evidence>
<dbReference type="GO" id="GO:0009535">
    <property type="term" value="C:chloroplast thylakoid membrane"/>
    <property type="evidence" value="ECO:0007669"/>
    <property type="project" value="UniProtKB-SubCell"/>
</dbReference>
<keyword evidence="11" id="KW-0604">Photosystem II</keyword>
<dbReference type="Pfam" id="PF00504">
    <property type="entry name" value="Chloroa_b-bind"/>
    <property type="match status" value="1"/>
</dbReference>
<organism evidence="13">
    <name type="scientific">Triticum aestivum</name>
    <name type="common">Wheat</name>
    <dbReference type="NCBI Taxonomy" id="4565"/>
    <lineage>
        <taxon>Eukaryota</taxon>
        <taxon>Viridiplantae</taxon>
        <taxon>Streptophyta</taxon>
        <taxon>Embryophyta</taxon>
        <taxon>Tracheophyta</taxon>
        <taxon>Spermatophyta</taxon>
        <taxon>Magnoliopsida</taxon>
        <taxon>Liliopsida</taxon>
        <taxon>Poales</taxon>
        <taxon>Poaceae</taxon>
        <taxon>BOP clade</taxon>
        <taxon>Pooideae</taxon>
        <taxon>Triticodae</taxon>
        <taxon>Triticeae</taxon>
        <taxon>Triticinae</taxon>
        <taxon>Triticum</taxon>
    </lineage>
</organism>
<evidence type="ECO:0000313" key="13">
    <source>
        <dbReference type="EMBL" id="KAF7045548.1"/>
    </source>
</evidence>
<dbReference type="Proteomes" id="UP000815260">
    <property type="component" value="Chromosome 4A"/>
</dbReference>
<evidence type="ECO:0000256" key="10">
    <source>
        <dbReference type="PIRSR" id="PIRSR601344-1"/>
    </source>
</evidence>
<reference evidence="13" key="1">
    <citation type="journal article" date="2017" name="Gigascience">
        <title>The first near-complete assembly of the hexaploid bread wheat genome, Triticum aestivum.</title>
        <authorList>
            <person name="Zimin A.V."/>
            <person name="Puiu D."/>
            <person name="Hall R."/>
            <person name="Kingan S."/>
            <person name="Clavijo B.J."/>
            <person name="Salzberg S.L."/>
        </authorList>
    </citation>
    <scope>NUCLEOTIDE SEQUENCE</scope>
    <source>
        <tissue evidence="13">Leaf</tissue>
    </source>
</reference>
<protein>
    <recommendedName>
        <fullName evidence="11">Chlorophyll a-b binding protein, chloroplastic</fullName>
    </recommendedName>
</protein>
<keyword evidence="6 11" id="KW-0602">Photosynthesis</keyword>
<evidence type="ECO:0000256" key="7">
    <source>
        <dbReference type="ARBA" id="ARBA00022640"/>
    </source>
</evidence>
<dbReference type="Gene3D" id="1.10.3460.10">
    <property type="entry name" value="Chlorophyll a/b binding protein domain"/>
    <property type="match status" value="1"/>
</dbReference>
<comment type="caution">
    <text evidence="13">The sequence shown here is derived from an EMBL/GenBank/DDBJ whole genome shotgun (WGS) entry which is preliminary data.</text>
</comment>
<keyword evidence="7 11" id="KW-0934">Plastid</keyword>
<dbReference type="EMBL" id="CM022220">
    <property type="protein sequence ID" value="KAF7045548.1"/>
    <property type="molecule type" value="Genomic_DNA"/>
</dbReference>
<feature type="region of interest" description="Disordered" evidence="12">
    <location>
        <begin position="1"/>
        <end position="32"/>
    </location>
</feature>
<evidence type="ECO:0000256" key="8">
    <source>
        <dbReference type="ARBA" id="ARBA00022946"/>
    </source>
</evidence>
<dbReference type="PANTHER" id="PTHR21649">
    <property type="entry name" value="CHLOROPHYLL A/B BINDING PROTEIN"/>
    <property type="match status" value="1"/>
</dbReference>
<dbReference type="OrthoDB" id="423598at2759"/>
<keyword evidence="11" id="KW-0603">Photosystem I</keyword>
<dbReference type="Gramene" id="TraesROB_scaffold_138336_01G000100.1">
    <property type="protein sequence ID" value="TraesROB_scaffold_138336_01G000100.1"/>
    <property type="gene ID" value="TraesROB_scaffold_138336_01G000100"/>
</dbReference>
<gene>
    <name evidence="13" type="ORF">CFC21_054644</name>
</gene>
<feature type="binding site" evidence="10">
    <location>
        <position position="94"/>
    </location>
    <ligand>
        <name>chlorophyll a</name>
        <dbReference type="ChEBI" id="CHEBI:58416"/>
        <label>1</label>
    </ligand>
</feature>
<comment type="function">
    <text evidence="1 11">The light-harvesting complex (LHC) functions as a light receptor, it captures and delivers excitation energy to photosystems with which it is closely associated.</text>
</comment>
<evidence type="ECO:0000256" key="11">
    <source>
        <dbReference type="RuleBase" id="RU363080"/>
    </source>
</evidence>
<dbReference type="Gramene" id="TraesWEE_scaffold_092412_01G000200.1">
    <property type="protein sequence ID" value="TraesWEE_scaffold_092412_01G000200.1"/>
    <property type="gene ID" value="TraesWEE_scaffold_092412_01G000200"/>
</dbReference>
<sequence>MALAANTHGRVCTLSSRPPTPFSRSTTTMPGHNVQSSRARFAVRATAERATWLSGLDLPAYLDGTLPGDYGFDPLGLGEQPEDLKWYIQAELVHCRFAMAGVAGILGTDLIHVSGIGNLPVWFEAGAVKFDFANTTAFFFVQLLLMV</sequence>
<evidence type="ECO:0000256" key="1">
    <source>
        <dbReference type="ARBA" id="ARBA00003803"/>
    </source>
</evidence>
<dbReference type="GO" id="GO:0009523">
    <property type="term" value="C:photosystem II"/>
    <property type="evidence" value="ECO:0007669"/>
    <property type="project" value="UniProtKB-KW"/>
</dbReference>
<comment type="similarity">
    <text evidence="11">Belongs to the light-harvesting chlorophyll a/b-binding (LHC) protein family.</text>
</comment>
<dbReference type="InterPro" id="IPR001344">
    <property type="entry name" value="Chloro_AB-bd_pln"/>
</dbReference>
<evidence type="ECO:0000256" key="6">
    <source>
        <dbReference type="ARBA" id="ARBA00022531"/>
    </source>
</evidence>
<keyword evidence="4 10" id="KW-0148">Chlorophyll</keyword>
<dbReference type="GO" id="GO:0016168">
    <property type="term" value="F:chlorophyll binding"/>
    <property type="evidence" value="ECO:0007669"/>
    <property type="project" value="UniProtKB-KW"/>
</dbReference>
<dbReference type="Gramene" id="TraesCLE_scaffold_084033_01G000200.1">
    <property type="protein sequence ID" value="TraesCLE_scaffold_084033_01G000200.1"/>
    <property type="gene ID" value="TraesCLE_scaffold_084033_01G000200"/>
</dbReference>
<dbReference type="AlphaFoldDB" id="A0A9R1GF20"/>
<keyword evidence="9 11" id="KW-0157">Chromophore</keyword>
<evidence type="ECO:0000256" key="5">
    <source>
        <dbReference type="ARBA" id="ARBA00022528"/>
    </source>
</evidence>
<evidence type="ECO:0000256" key="9">
    <source>
        <dbReference type="ARBA" id="ARBA00022991"/>
    </source>
</evidence>
<name>A0A9R1GF20_WHEAT</name>
<keyword evidence="8" id="KW-0809">Transit peptide</keyword>
<comment type="subcellular location">
    <subcellularLocation>
        <location evidence="2 11">Plastid</location>
        <location evidence="2 11">Chloroplast thylakoid membrane</location>
    </subcellularLocation>
</comment>
<dbReference type="InterPro" id="IPR022796">
    <property type="entry name" value="Chloroa_b-bind"/>
</dbReference>
<evidence type="ECO:0000256" key="2">
    <source>
        <dbReference type="ARBA" id="ARBA00004334"/>
    </source>
</evidence>
<feature type="binding site" description="axial binding residue" evidence="10">
    <location>
        <position position="96"/>
    </location>
    <ligand>
        <name>chlorophyll b</name>
        <dbReference type="ChEBI" id="CHEBI:61721"/>
        <label>1</label>
    </ligand>
    <ligandPart>
        <name>Mg</name>
        <dbReference type="ChEBI" id="CHEBI:25107"/>
    </ligandPart>
</feature>
<dbReference type="SUPFAM" id="SSF103511">
    <property type="entry name" value="Chlorophyll a-b binding protein"/>
    <property type="match status" value="1"/>
</dbReference>
<evidence type="ECO:0000256" key="4">
    <source>
        <dbReference type="ARBA" id="ARBA00022494"/>
    </source>
</evidence>
<feature type="non-terminal residue" evidence="13">
    <location>
        <position position="147"/>
    </location>
</feature>
<keyword evidence="11" id="KW-0793">Thylakoid</keyword>
<comment type="subunit">
    <text evidence="3">The LHC complex consists of chlorophyll a-b binding proteins.</text>
</comment>
<reference evidence="13" key="2">
    <citation type="submission" date="2020-03" db="EMBL/GenBank/DDBJ databases">
        <title>The second near-complete assembly of the hexaploid bread wheat (Triticum aestivum) genome.</title>
        <authorList>
            <person name="Zimin A.V."/>
            <person name="Puiu D."/>
            <person name="Shumante A."/>
            <person name="Alonge M."/>
            <person name="Salzberg S.L."/>
        </authorList>
    </citation>
    <scope>NUCLEOTIDE SEQUENCE</scope>
    <source>
        <tissue evidence="13">Leaf</tissue>
    </source>
</reference>
<keyword evidence="5 11" id="KW-0150">Chloroplast</keyword>
<accession>A0A9R1GF20</accession>
<dbReference type="GO" id="GO:0009765">
    <property type="term" value="P:photosynthesis, light harvesting"/>
    <property type="evidence" value="ECO:0007669"/>
    <property type="project" value="InterPro"/>
</dbReference>